<dbReference type="Proteomes" id="UP001285441">
    <property type="component" value="Unassembled WGS sequence"/>
</dbReference>
<comment type="caution">
    <text evidence="2">The sequence shown here is derived from an EMBL/GenBank/DDBJ whole genome shotgun (WGS) entry which is preliminary data.</text>
</comment>
<feature type="region of interest" description="Disordered" evidence="1">
    <location>
        <begin position="1"/>
        <end position="108"/>
    </location>
</feature>
<name>A0AAE0P0Z4_9PEZI</name>
<feature type="compositionally biased region" description="Low complexity" evidence="1">
    <location>
        <begin position="86"/>
        <end position="99"/>
    </location>
</feature>
<feature type="compositionally biased region" description="Polar residues" evidence="1">
    <location>
        <begin position="1"/>
        <end position="18"/>
    </location>
</feature>
<sequence length="108" mass="11571">MSAASNSNDTKMPQTSSPEPMEPTQIHHIETAGLSKDLLDRNGPVSPTSPHVAADAARAMSSTSAWSPQMNRRQSWSAQEYKHKQQMTAAQLQTAADAAGFSERGSST</sequence>
<reference evidence="2" key="1">
    <citation type="journal article" date="2023" name="Mol. Phylogenet. Evol.">
        <title>Genome-scale phylogeny and comparative genomics of the fungal order Sordariales.</title>
        <authorList>
            <person name="Hensen N."/>
            <person name="Bonometti L."/>
            <person name="Westerberg I."/>
            <person name="Brannstrom I.O."/>
            <person name="Guillou S."/>
            <person name="Cros-Aarteil S."/>
            <person name="Calhoun S."/>
            <person name="Haridas S."/>
            <person name="Kuo A."/>
            <person name="Mondo S."/>
            <person name="Pangilinan J."/>
            <person name="Riley R."/>
            <person name="LaButti K."/>
            <person name="Andreopoulos B."/>
            <person name="Lipzen A."/>
            <person name="Chen C."/>
            <person name="Yan M."/>
            <person name="Daum C."/>
            <person name="Ng V."/>
            <person name="Clum A."/>
            <person name="Steindorff A."/>
            <person name="Ohm R.A."/>
            <person name="Martin F."/>
            <person name="Silar P."/>
            <person name="Natvig D.O."/>
            <person name="Lalanne C."/>
            <person name="Gautier V."/>
            <person name="Ament-Velasquez S.L."/>
            <person name="Kruys A."/>
            <person name="Hutchinson M.I."/>
            <person name="Powell A.J."/>
            <person name="Barry K."/>
            <person name="Miller A.N."/>
            <person name="Grigoriev I.V."/>
            <person name="Debuchy R."/>
            <person name="Gladieux P."/>
            <person name="Hiltunen Thoren M."/>
            <person name="Johannesson H."/>
        </authorList>
    </citation>
    <scope>NUCLEOTIDE SEQUENCE</scope>
    <source>
        <strain evidence="2">CBS 232.78</strain>
    </source>
</reference>
<organism evidence="2 3">
    <name type="scientific">Podospora didyma</name>
    <dbReference type="NCBI Taxonomy" id="330526"/>
    <lineage>
        <taxon>Eukaryota</taxon>
        <taxon>Fungi</taxon>
        <taxon>Dikarya</taxon>
        <taxon>Ascomycota</taxon>
        <taxon>Pezizomycotina</taxon>
        <taxon>Sordariomycetes</taxon>
        <taxon>Sordariomycetidae</taxon>
        <taxon>Sordariales</taxon>
        <taxon>Podosporaceae</taxon>
        <taxon>Podospora</taxon>
    </lineage>
</organism>
<dbReference type="EMBL" id="JAULSW010000002">
    <property type="protein sequence ID" value="KAK3391306.1"/>
    <property type="molecule type" value="Genomic_DNA"/>
</dbReference>
<proteinExistence type="predicted"/>
<keyword evidence="3" id="KW-1185">Reference proteome</keyword>
<reference evidence="2" key="2">
    <citation type="submission" date="2023-06" db="EMBL/GenBank/DDBJ databases">
        <authorList>
            <consortium name="Lawrence Berkeley National Laboratory"/>
            <person name="Haridas S."/>
            <person name="Hensen N."/>
            <person name="Bonometti L."/>
            <person name="Westerberg I."/>
            <person name="Brannstrom I.O."/>
            <person name="Guillou S."/>
            <person name="Cros-Aarteil S."/>
            <person name="Calhoun S."/>
            <person name="Kuo A."/>
            <person name="Mondo S."/>
            <person name="Pangilinan J."/>
            <person name="Riley R."/>
            <person name="LaButti K."/>
            <person name="Andreopoulos B."/>
            <person name="Lipzen A."/>
            <person name="Chen C."/>
            <person name="Yanf M."/>
            <person name="Daum C."/>
            <person name="Ng V."/>
            <person name="Clum A."/>
            <person name="Steindorff A."/>
            <person name="Ohm R."/>
            <person name="Martin F."/>
            <person name="Silar P."/>
            <person name="Natvig D."/>
            <person name="Lalanne C."/>
            <person name="Gautier V."/>
            <person name="Ament-velasquez S.L."/>
            <person name="Kruys A."/>
            <person name="Hutchinson M.I."/>
            <person name="Powell A.J."/>
            <person name="Barry K."/>
            <person name="Miller A.N."/>
            <person name="Grigoriev I.V."/>
            <person name="Debuchy R."/>
            <person name="Gladieux P."/>
            <person name="Thoren M.H."/>
            <person name="Johannesson H."/>
        </authorList>
    </citation>
    <scope>NUCLEOTIDE SEQUENCE</scope>
    <source>
        <strain evidence="2">CBS 232.78</strain>
    </source>
</reference>
<protein>
    <submittedName>
        <fullName evidence="2">Uncharacterized protein</fullName>
    </submittedName>
</protein>
<evidence type="ECO:0000313" key="3">
    <source>
        <dbReference type="Proteomes" id="UP001285441"/>
    </source>
</evidence>
<evidence type="ECO:0000313" key="2">
    <source>
        <dbReference type="EMBL" id="KAK3391306.1"/>
    </source>
</evidence>
<dbReference type="AlphaFoldDB" id="A0AAE0P0Z4"/>
<gene>
    <name evidence="2" type="ORF">B0H63DRAFT_520497</name>
</gene>
<evidence type="ECO:0000256" key="1">
    <source>
        <dbReference type="SAM" id="MobiDB-lite"/>
    </source>
</evidence>
<accession>A0AAE0P0Z4</accession>
<feature type="compositionally biased region" description="Polar residues" evidence="1">
    <location>
        <begin position="60"/>
        <end position="78"/>
    </location>
</feature>